<sequence length="645" mass="73003">MSKRAVDAILPPELSNKKFKTTHSMEEAVVLAHTRSMLGFSDTVATIMDILMAGDDAGRFDGRFCINYHEILNDFYYEYDGGHYHKDDRIEKDITKTKTKLAESSCNFIVRIRTVGASQFDYTHPRLKVIQVDGTCTEFVHAQYVASAIHELTGIPINLLARANSQLITDIKIYLSKTAEIAWEAVTAFTSNDKLRKTLMMTRGFPARSSVPKFMENLTRARGYVTTDTEFRKFVCDGLMPLLYHTPDLLWECLDTLITKYHIKSLQTFMCNSVTSLMAVDPDKLWECLDKLITKYHIKSLQTFMCDGVASLMAADPDKLWECLDKLITKYHIKSLQTFMGNSVASLMAADPDKLWECLDKLITKYHIKSLQTFMCDGVASLMATDPDKLWECLDKLITKYHIKSLQTFMCSGVASLMANDPNTLWECLDKLITKYHIKSLQTFMCSGVASLMANDPNTLWECLDKLITKYQIKSLQTFMSNSVASLMANDPNTLWKCLDKLITKYQIKSLQTFMCDGVASLMAADPDKLWSLFDEFGQALIKPMCNEVAKKLKDDVWVGHLRILHHLVKDPLIVHACIHRGCIRDQIHLINNELRAGMTPKQLKGSALTGHDKNANHKNQAFLAKLLARYAAARGLLALSQTPS</sequence>
<dbReference type="EMBL" id="MN740558">
    <property type="protein sequence ID" value="QHU33493.1"/>
    <property type="molecule type" value="Genomic_DNA"/>
</dbReference>
<proteinExistence type="predicted"/>
<reference evidence="1" key="1">
    <citation type="journal article" date="2020" name="Nature">
        <title>Giant virus diversity and host interactions through global metagenomics.</title>
        <authorList>
            <person name="Schulz F."/>
            <person name="Roux S."/>
            <person name="Paez-Espino D."/>
            <person name="Jungbluth S."/>
            <person name="Walsh D.A."/>
            <person name="Denef V.J."/>
            <person name="McMahon K.D."/>
            <person name="Konstantinidis K.T."/>
            <person name="Eloe-Fadrosh E.A."/>
            <person name="Kyrpides N.C."/>
            <person name="Woyke T."/>
        </authorList>
    </citation>
    <scope>NUCLEOTIDE SEQUENCE</scope>
    <source>
        <strain evidence="1">GVMAG-S-1016704-121</strain>
    </source>
</reference>
<organism evidence="1">
    <name type="scientific">viral metagenome</name>
    <dbReference type="NCBI Taxonomy" id="1070528"/>
    <lineage>
        <taxon>unclassified sequences</taxon>
        <taxon>metagenomes</taxon>
        <taxon>organismal metagenomes</taxon>
    </lineage>
</organism>
<accession>A0A6C0LSU5</accession>
<name>A0A6C0LSU5_9ZZZZ</name>
<protein>
    <submittedName>
        <fullName evidence="1">Uncharacterized protein</fullName>
    </submittedName>
</protein>
<dbReference type="AlphaFoldDB" id="A0A6C0LSU5"/>
<evidence type="ECO:0000313" key="1">
    <source>
        <dbReference type="EMBL" id="QHU33493.1"/>
    </source>
</evidence>